<name>A0A9Q1EQ47_SYNKA</name>
<sequence>MHIPVQTCSALALDIHPLKIKTSVQRQNGVGINSHLKSVSPVLGEEPGLQEPRSRFMLTCIGFLQGPGGLWAQGPSQSHLSLHSHAKQEPRGRLPERARPPPLEPASPPGT</sequence>
<comment type="caution">
    <text evidence="2">The sequence shown here is derived from an EMBL/GenBank/DDBJ whole genome shotgun (WGS) entry which is preliminary data.</text>
</comment>
<feature type="region of interest" description="Disordered" evidence="1">
    <location>
        <begin position="29"/>
        <end position="49"/>
    </location>
</feature>
<accession>A0A9Q1EQ47</accession>
<dbReference type="AlphaFoldDB" id="A0A9Q1EQ47"/>
<evidence type="ECO:0000313" key="3">
    <source>
        <dbReference type="Proteomes" id="UP001152622"/>
    </source>
</evidence>
<evidence type="ECO:0000313" key="2">
    <source>
        <dbReference type="EMBL" id="KAJ8342831.1"/>
    </source>
</evidence>
<reference evidence="2" key="1">
    <citation type="journal article" date="2023" name="Science">
        <title>Genome structures resolve the early diversification of teleost fishes.</title>
        <authorList>
            <person name="Parey E."/>
            <person name="Louis A."/>
            <person name="Montfort J."/>
            <person name="Bouchez O."/>
            <person name="Roques C."/>
            <person name="Iampietro C."/>
            <person name="Lluch J."/>
            <person name="Castinel A."/>
            <person name="Donnadieu C."/>
            <person name="Desvignes T."/>
            <person name="Floi Bucao C."/>
            <person name="Jouanno E."/>
            <person name="Wen M."/>
            <person name="Mejri S."/>
            <person name="Dirks R."/>
            <person name="Jansen H."/>
            <person name="Henkel C."/>
            <person name="Chen W.J."/>
            <person name="Zahm M."/>
            <person name="Cabau C."/>
            <person name="Klopp C."/>
            <person name="Thompson A.W."/>
            <person name="Robinson-Rechavi M."/>
            <person name="Braasch I."/>
            <person name="Lecointre G."/>
            <person name="Bobe J."/>
            <person name="Postlethwait J.H."/>
            <person name="Berthelot C."/>
            <person name="Roest Crollius H."/>
            <person name="Guiguen Y."/>
        </authorList>
    </citation>
    <scope>NUCLEOTIDE SEQUENCE</scope>
    <source>
        <strain evidence="2">WJC10195</strain>
    </source>
</reference>
<proteinExistence type="predicted"/>
<feature type="region of interest" description="Disordered" evidence="1">
    <location>
        <begin position="72"/>
        <end position="111"/>
    </location>
</feature>
<protein>
    <submittedName>
        <fullName evidence="2">Uncharacterized protein</fullName>
    </submittedName>
</protein>
<gene>
    <name evidence="2" type="ORF">SKAU_G00327590</name>
</gene>
<organism evidence="2 3">
    <name type="scientific">Synaphobranchus kaupii</name>
    <name type="common">Kaup's arrowtooth eel</name>
    <dbReference type="NCBI Taxonomy" id="118154"/>
    <lineage>
        <taxon>Eukaryota</taxon>
        <taxon>Metazoa</taxon>
        <taxon>Chordata</taxon>
        <taxon>Craniata</taxon>
        <taxon>Vertebrata</taxon>
        <taxon>Euteleostomi</taxon>
        <taxon>Actinopterygii</taxon>
        <taxon>Neopterygii</taxon>
        <taxon>Teleostei</taxon>
        <taxon>Anguilliformes</taxon>
        <taxon>Synaphobranchidae</taxon>
        <taxon>Synaphobranchus</taxon>
    </lineage>
</organism>
<keyword evidence="3" id="KW-1185">Reference proteome</keyword>
<dbReference type="Proteomes" id="UP001152622">
    <property type="component" value="Chromosome 14"/>
</dbReference>
<dbReference type="EMBL" id="JAINUF010000014">
    <property type="protein sequence ID" value="KAJ8342831.1"/>
    <property type="molecule type" value="Genomic_DNA"/>
</dbReference>
<feature type="compositionally biased region" description="Basic and acidic residues" evidence="1">
    <location>
        <begin position="86"/>
        <end position="99"/>
    </location>
</feature>
<evidence type="ECO:0000256" key="1">
    <source>
        <dbReference type="SAM" id="MobiDB-lite"/>
    </source>
</evidence>
<feature type="compositionally biased region" description="Pro residues" evidence="1">
    <location>
        <begin position="100"/>
        <end position="111"/>
    </location>
</feature>